<name>A0A2V3HSE7_9ARCH</name>
<proteinExistence type="predicted"/>
<reference evidence="1 2" key="1">
    <citation type="journal article" date="2015" name="Nat. Commun.">
        <title>Genomic and transcriptomic evidence for scavenging of diverse organic compounds by widespread deep-sea archaea.</title>
        <authorList>
            <person name="Li M."/>
            <person name="Baker B.J."/>
            <person name="Anantharaman K."/>
            <person name="Jain S."/>
            <person name="Breier J.A."/>
            <person name="Dick G.J."/>
        </authorList>
    </citation>
    <scope>NUCLEOTIDE SEQUENCE [LARGE SCALE GENOMIC DNA]</scope>
    <source>
        <strain evidence="1">Cayman_51_deep</strain>
    </source>
</reference>
<organism evidence="1 2">
    <name type="scientific">Candidatus Thalassarchaeum betae</name>
    <dbReference type="NCBI Taxonomy" id="2599289"/>
    <lineage>
        <taxon>Archaea</taxon>
        <taxon>Methanobacteriati</taxon>
        <taxon>Thermoplasmatota</taxon>
        <taxon>Candidatus Poseidoniia</taxon>
        <taxon>Candidatus Poseidoniales</taxon>
        <taxon>Candidatus Thalassarchaeaceae</taxon>
        <taxon>Candidatus Thalassarchaeum</taxon>
    </lineage>
</organism>
<protein>
    <submittedName>
        <fullName evidence="1">Uncharacterized protein</fullName>
    </submittedName>
</protein>
<evidence type="ECO:0000313" key="1">
    <source>
        <dbReference type="EMBL" id="PXF22033.1"/>
    </source>
</evidence>
<dbReference type="Proteomes" id="UP000248161">
    <property type="component" value="Unassembled WGS sequence"/>
</dbReference>
<comment type="caution">
    <text evidence="1">The sequence shown here is derived from an EMBL/GenBank/DDBJ whole genome shotgun (WGS) entry which is preliminary data.</text>
</comment>
<gene>
    <name evidence="1" type="ORF">CXX69_02715</name>
</gene>
<accession>A0A2V3HSE7</accession>
<dbReference type="AlphaFoldDB" id="A0A2V3HSE7"/>
<dbReference type="EMBL" id="PSPG01000004">
    <property type="protein sequence ID" value="PXF22033.1"/>
    <property type="molecule type" value="Genomic_DNA"/>
</dbReference>
<evidence type="ECO:0000313" key="2">
    <source>
        <dbReference type="Proteomes" id="UP000248161"/>
    </source>
</evidence>
<sequence length="104" mass="11559">MPRLNKAARGKRRWVGISLVSGTASRSDCETILGELLGNLDWKLYDHVPGTADPIRAIVRIGLADCEEAISRLNSQEFCETVTTSGKIRLVRERLGISRPSRPR</sequence>